<dbReference type="HAMAP" id="MF_00108">
    <property type="entry name" value="IspD"/>
    <property type="match status" value="1"/>
</dbReference>
<dbReference type="EC" id="2.7.7.60" evidence="3"/>
<dbReference type="GO" id="GO:0019288">
    <property type="term" value="P:isopentenyl diphosphate biosynthetic process, methylerythritol 4-phosphate pathway"/>
    <property type="evidence" value="ECO:0007669"/>
    <property type="project" value="UniProtKB-UniRule"/>
</dbReference>
<dbReference type="PANTHER" id="PTHR32125:SF4">
    <property type="entry name" value="2-C-METHYL-D-ERYTHRITOL 4-PHOSPHATE CYTIDYLYLTRANSFERASE, CHLOROPLASTIC"/>
    <property type="match status" value="1"/>
</dbReference>
<dbReference type="InterPro" id="IPR034683">
    <property type="entry name" value="IspD/TarI"/>
</dbReference>
<protein>
    <recommendedName>
        <fullName evidence="3">2-C-methyl-D-erythritol 4-phosphate cytidylyltransferase</fullName>
        <ecNumber evidence="3">2.7.7.60</ecNumber>
    </recommendedName>
    <alternativeName>
        <fullName evidence="3">4-diphosphocytidyl-2C-methyl-D-erythritol synthase</fullName>
    </alternativeName>
    <alternativeName>
        <fullName evidence="3">MEP cytidylyltransferase</fullName>
        <shortName evidence="3">MCT</shortName>
    </alternativeName>
</protein>
<comment type="catalytic activity">
    <reaction evidence="3">
        <text>2-C-methyl-D-erythritol 4-phosphate + CTP + H(+) = 4-CDP-2-C-methyl-D-erythritol + diphosphate</text>
        <dbReference type="Rhea" id="RHEA:13429"/>
        <dbReference type="ChEBI" id="CHEBI:15378"/>
        <dbReference type="ChEBI" id="CHEBI:33019"/>
        <dbReference type="ChEBI" id="CHEBI:37563"/>
        <dbReference type="ChEBI" id="CHEBI:57823"/>
        <dbReference type="ChEBI" id="CHEBI:58262"/>
        <dbReference type="EC" id="2.7.7.60"/>
    </reaction>
</comment>
<dbReference type="EMBL" id="CP048409">
    <property type="protein sequence ID" value="QIA06672.1"/>
    <property type="molecule type" value="Genomic_DNA"/>
</dbReference>
<dbReference type="Proteomes" id="UP000474630">
    <property type="component" value="Chromosome"/>
</dbReference>
<evidence type="ECO:0000313" key="4">
    <source>
        <dbReference type="EMBL" id="QIA06672.1"/>
    </source>
</evidence>
<dbReference type="FunFam" id="3.90.550.10:FF:000003">
    <property type="entry name" value="2-C-methyl-D-erythritol 4-phosphate cytidylyltransferase"/>
    <property type="match status" value="1"/>
</dbReference>
<dbReference type="CDD" id="cd02516">
    <property type="entry name" value="CDP-ME_synthetase"/>
    <property type="match status" value="1"/>
</dbReference>
<name>A0A6C0R9P4_9BACT</name>
<comment type="similarity">
    <text evidence="3">Belongs to the IspD/TarI cytidylyltransferase family. IspD subfamily.</text>
</comment>
<dbReference type="InterPro" id="IPR001228">
    <property type="entry name" value="IspD"/>
</dbReference>
<evidence type="ECO:0000256" key="1">
    <source>
        <dbReference type="ARBA" id="ARBA00022679"/>
    </source>
</evidence>
<dbReference type="UniPathway" id="UPA00056">
    <property type="reaction ID" value="UER00093"/>
</dbReference>
<comment type="function">
    <text evidence="3">Catalyzes the formation of 4-diphosphocytidyl-2-C-methyl-D-erythritol from CTP and 2-C-methyl-D-erythritol 4-phosphate (MEP).</text>
</comment>
<keyword evidence="3" id="KW-0414">Isoprene biosynthesis</keyword>
<keyword evidence="1 3" id="KW-0808">Transferase</keyword>
<accession>A0A6C0R9P4</accession>
<evidence type="ECO:0000256" key="2">
    <source>
        <dbReference type="ARBA" id="ARBA00022695"/>
    </source>
</evidence>
<dbReference type="AlphaFoldDB" id="A0A6C0R9P4"/>
<dbReference type="KEGG" id="drc:G0Q07_02510"/>
<evidence type="ECO:0000313" key="5">
    <source>
        <dbReference type="Proteomes" id="UP000474630"/>
    </source>
</evidence>
<dbReference type="Pfam" id="PF01128">
    <property type="entry name" value="IspD"/>
    <property type="match status" value="1"/>
</dbReference>
<dbReference type="InterPro" id="IPR050088">
    <property type="entry name" value="IspD/TarI_cytidylyltransf_bact"/>
</dbReference>
<keyword evidence="2 3" id="KW-0548">Nucleotidyltransferase</keyword>
<proteinExistence type="inferred from homology"/>
<feature type="site" description="Positions MEP for the nucleophilic attack" evidence="3">
    <location>
        <position position="152"/>
    </location>
</feature>
<dbReference type="SUPFAM" id="SSF53448">
    <property type="entry name" value="Nucleotide-diphospho-sugar transferases"/>
    <property type="match status" value="1"/>
</dbReference>
<dbReference type="GO" id="GO:0050518">
    <property type="term" value="F:2-C-methyl-D-erythritol 4-phosphate cytidylyltransferase activity"/>
    <property type="evidence" value="ECO:0007669"/>
    <property type="project" value="UniProtKB-UniRule"/>
</dbReference>
<keyword evidence="5" id="KW-1185">Reference proteome</keyword>
<feature type="site" description="Positions MEP for the nucleophilic attack" evidence="3">
    <location>
        <position position="206"/>
    </location>
</feature>
<evidence type="ECO:0000256" key="3">
    <source>
        <dbReference type="HAMAP-Rule" id="MF_00108"/>
    </source>
</evidence>
<dbReference type="NCBIfam" id="TIGR00453">
    <property type="entry name" value="ispD"/>
    <property type="match status" value="1"/>
</dbReference>
<dbReference type="PANTHER" id="PTHR32125">
    <property type="entry name" value="2-C-METHYL-D-ERYTHRITOL 4-PHOSPHATE CYTIDYLYLTRANSFERASE, CHLOROPLASTIC"/>
    <property type="match status" value="1"/>
</dbReference>
<organism evidence="4 5">
    <name type="scientific">Draconibacterium halophilum</name>
    <dbReference type="NCBI Taxonomy" id="2706887"/>
    <lineage>
        <taxon>Bacteria</taxon>
        <taxon>Pseudomonadati</taxon>
        <taxon>Bacteroidota</taxon>
        <taxon>Bacteroidia</taxon>
        <taxon>Marinilabiliales</taxon>
        <taxon>Prolixibacteraceae</taxon>
        <taxon>Draconibacterium</taxon>
    </lineage>
</organism>
<comment type="pathway">
    <text evidence="3">Isoprenoid biosynthesis; isopentenyl diphosphate biosynthesis via DXP pathway; isopentenyl diphosphate from 1-deoxy-D-xylulose 5-phosphate: step 2/6.</text>
</comment>
<dbReference type="NCBIfam" id="NF001186">
    <property type="entry name" value="PRK00155.2-3"/>
    <property type="match status" value="1"/>
</dbReference>
<dbReference type="Gene3D" id="3.90.550.10">
    <property type="entry name" value="Spore Coat Polysaccharide Biosynthesis Protein SpsA, Chain A"/>
    <property type="match status" value="1"/>
</dbReference>
<dbReference type="RefSeq" id="WP_163344602.1">
    <property type="nucleotide sequence ID" value="NZ_CP048409.1"/>
</dbReference>
<feature type="site" description="Transition state stabilizer" evidence="3">
    <location>
        <position position="23"/>
    </location>
</feature>
<sequence length="223" mass="25006">MLKKFALIVAGGSGNRMGASVPKQFLEIEGKPVLMYTFEAFLRFDPNIEFVLVLPDTQVEHWKKLCKVHAFTTSYKLAFGGENRFQSVKNGLAQINGNGIVFIHDGVRPLVSNETIEHCFSEAQKSGNALPVVPSSESIRYSDEQGNKAVDRSKYFLVQTPQTFDAQSIKEAYKKAQHENFTDDASVLESSGHKIHLVNGNRENIKITWPQDLIIAKTFLFPQ</sequence>
<reference evidence="4 5" key="1">
    <citation type="submission" date="2020-02" db="EMBL/GenBank/DDBJ databases">
        <title>Genome sequencing for Draconibacterium sp. strain M1.</title>
        <authorList>
            <person name="Park S.-J."/>
        </authorList>
    </citation>
    <scope>NUCLEOTIDE SEQUENCE [LARGE SCALE GENOMIC DNA]</scope>
    <source>
        <strain evidence="4 5">M1</strain>
    </source>
</reference>
<gene>
    <name evidence="3" type="primary">ispD</name>
    <name evidence="4" type="ORF">G0Q07_02510</name>
</gene>
<dbReference type="InterPro" id="IPR029044">
    <property type="entry name" value="Nucleotide-diphossugar_trans"/>
</dbReference>
<feature type="site" description="Transition state stabilizer" evidence="3">
    <location>
        <position position="16"/>
    </location>
</feature>